<reference evidence="2 3" key="1">
    <citation type="journal article" date="2016" name="Nat. Commun.">
        <title>Thousands of microbial genomes shed light on interconnected biogeochemical processes in an aquifer system.</title>
        <authorList>
            <person name="Anantharaman K."/>
            <person name="Brown C.T."/>
            <person name="Hug L.A."/>
            <person name="Sharon I."/>
            <person name="Castelle C.J."/>
            <person name="Probst A.J."/>
            <person name="Thomas B.C."/>
            <person name="Singh A."/>
            <person name="Wilkins M.J."/>
            <person name="Karaoz U."/>
            <person name="Brodie E.L."/>
            <person name="Williams K.H."/>
            <person name="Hubbard S.S."/>
            <person name="Banfield J.F."/>
        </authorList>
    </citation>
    <scope>NUCLEOTIDE SEQUENCE [LARGE SCALE GENOMIC DNA]</scope>
</reference>
<gene>
    <name evidence="2" type="ORF">A3B87_01535</name>
</gene>
<name>A0A1F6FKX9_9BACT</name>
<dbReference type="Proteomes" id="UP000179136">
    <property type="component" value="Unassembled WGS sequence"/>
</dbReference>
<proteinExistence type="predicted"/>
<accession>A0A1F6FKX9</accession>
<protein>
    <submittedName>
        <fullName evidence="2">Uncharacterized protein</fullName>
    </submittedName>
</protein>
<feature type="transmembrane region" description="Helical" evidence="1">
    <location>
        <begin position="12"/>
        <end position="39"/>
    </location>
</feature>
<organism evidence="2 3">
    <name type="scientific">Candidatus Kuenenbacteria bacterium RIFCSPHIGHO2_02_FULL_39_13</name>
    <dbReference type="NCBI Taxonomy" id="1798561"/>
    <lineage>
        <taxon>Bacteria</taxon>
        <taxon>Candidatus Kueneniibacteriota</taxon>
    </lineage>
</organism>
<keyword evidence="1" id="KW-0472">Membrane</keyword>
<keyword evidence="1" id="KW-0812">Transmembrane</keyword>
<keyword evidence="1" id="KW-1133">Transmembrane helix</keyword>
<evidence type="ECO:0000256" key="1">
    <source>
        <dbReference type="SAM" id="Phobius"/>
    </source>
</evidence>
<dbReference type="EMBL" id="MFMW01000033">
    <property type="protein sequence ID" value="OGG86521.1"/>
    <property type="molecule type" value="Genomic_DNA"/>
</dbReference>
<sequence length="97" mass="10872">MFDSSKDVLFYIIAIAVVALTAFTCWLLYYFIAIIRNVYGLSRSLKKKMDLVEDILTSIKANVANAANYIGIVVSGIDKIVNYVQQKKATDKSKKKS</sequence>
<evidence type="ECO:0000313" key="3">
    <source>
        <dbReference type="Proteomes" id="UP000179136"/>
    </source>
</evidence>
<comment type="caution">
    <text evidence="2">The sequence shown here is derived from an EMBL/GenBank/DDBJ whole genome shotgun (WGS) entry which is preliminary data.</text>
</comment>
<dbReference type="STRING" id="1798561.A3B87_01535"/>
<evidence type="ECO:0000313" key="2">
    <source>
        <dbReference type="EMBL" id="OGG86521.1"/>
    </source>
</evidence>
<dbReference type="AlphaFoldDB" id="A0A1F6FKX9"/>